<dbReference type="Pfam" id="PF15785">
    <property type="entry name" value="SMG1"/>
    <property type="match status" value="1"/>
</dbReference>
<dbReference type="GO" id="GO:0016242">
    <property type="term" value="P:negative regulation of macroautophagy"/>
    <property type="evidence" value="ECO:0007669"/>
    <property type="project" value="TreeGrafter"/>
</dbReference>
<dbReference type="GO" id="GO:0031932">
    <property type="term" value="C:TORC2 complex"/>
    <property type="evidence" value="ECO:0007669"/>
    <property type="project" value="TreeGrafter"/>
</dbReference>
<keyword evidence="2" id="KW-1185">Reference proteome</keyword>
<organism evidence="1 2">
    <name type="scientific">Phlebotomus papatasi</name>
    <name type="common">Sandfly</name>
    <dbReference type="NCBI Taxonomy" id="29031"/>
    <lineage>
        <taxon>Eukaryota</taxon>
        <taxon>Metazoa</taxon>
        <taxon>Ecdysozoa</taxon>
        <taxon>Arthropoda</taxon>
        <taxon>Hexapoda</taxon>
        <taxon>Insecta</taxon>
        <taxon>Pterygota</taxon>
        <taxon>Neoptera</taxon>
        <taxon>Endopterygota</taxon>
        <taxon>Diptera</taxon>
        <taxon>Nematocera</taxon>
        <taxon>Psychodoidea</taxon>
        <taxon>Psychodidae</taxon>
        <taxon>Phlebotomus</taxon>
        <taxon>Phlebotomus</taxon>
    </lineage>
</organism>
<dbReference type="VEuPathDB" id="VectorBase:PPAI010541"/>
<name>A0A1B0DPV3_PHLPP</name>
<dbReference type="EMBL" id="AJVK01018605">
    <property type="status" value="NOT_ANNOTATED_CDS"/>
    <property type="molecule type" value="Genomic_DNA"/>
</dbReference>
<dbReference type="PROSITE" id="PS51189">
    <property type="entry name" value="FAT"/>
    <property type="match status" value="1"/>
</dbReference>
<dbReference type="GO" id="GO:0004674">
    <property type="term" value="F:protein serine/threonine kinase activity"/>
    <property type="evidence" value="ECO:0007669"/>
    <property type="project" value="InterPro"/>
</dbReference>
<dbReference type="VEuPathDB" id="VectorBase:PPAPM1_003105"/>
<dbReference type="SMART" id="SM01345">
    <property type="entry name" value="Rapamycin_bind"/>
    <property type="match status" value="1"/>
</dbReference>
<dbReference type="GO" id="GO:0031931">
    <property type="term" value="C:TORC1 complex"/>
    <property type="evidence" value="ECO:0007669"/>
    <property type="project" value="TreeGrafter"/>
</dbReference>
<protein>
    <submittedName>
        <fullName evidence="1">Uncharacterized protein</fullName>
    </submittedName>
</protein>
<dbReference type="GO" id="GO:0005737">
    <property type="term" value="C:cytoplasm"/>
    <property type="evidence" value="ECO:0007669"/>
    <property type="project" value="TreeGrafter"/>
</dbReference>
<proteinExistence type="predicted"/>
<evidence type="ECO:0000313" key="2">
    <source>
        <dbReference type="Proteomes" id="UP000092462"/>
    </source>
</evidence>
<dbReference type="InterPro" id="IPR031559">
    <property type="entry name" value="SMG1"/>
</dbReference>
<evidence type="ECO:0000313" key="1">
    <source>
        <dbReference type="EnsemblMetazoa" id="PPAI010541-PA"/>
    </source>
</evidence>
<dbReference type="InterPro" id="IPR014009">
    <property type="entry name" value="PIK_FAT"/>
</dbReference>
<dbReference type="GO" id="GO:0031929">
    <property type="term" value="P:TOR signaling"/>
    <property type="evidence" value="ECO:0007669"/>
    <property type="project" value="TreeGrafter"/>
</dbReference>
<reference evidence="1" key="1">
    <citation type="submission" date="2022-08" db="UniProtKB">
        <authorList>
            <consortium name="EnsemblMetazoa"/>
        </authorList>
    </citation>
    <scope>IDENTIFICATION</scope>
    <source>
        <strain evidence="1">Israel</strain>
    </source>
</reference>
<sequence length="665" mass="75381">MSLAWALLRNGESDSLSGLYTWTKKVTGRRLLWVKMAAEQAAGHRETAARGYAEILEGDQKLDRHIREFIADQLVQCLLWSMQWVKLMEFLELEEAREVPRVTIPLINITSKQMRCLLHYEEDQTIAEECLSNWEILNEDTEFSNNFSYHHIISLAENTITCVFSGESRVSPGVLKTCSKIFQNGLQEALRTHSQEHLNSLTLLNHVCHKIARGEDSVESLKVDKVFGSLTLIKILYWAEFFSGACKKVDADDLNAMLRLDMISLLPGHRPKVDLAIGKLIGASVRQCPDLAKAWNTFGGWCYKWGRKMVENRPSSGDSNNLFQPEDISEISRAIPQATQEEISKIVAILSEHQVPIEIDDIEPGDGSSTEMLESHLRKIPSLKQISAEQLQMIIGIWRRAHKHVYGYYEMAADAYFKYLQLGTVKVDEDSASSVAATLRLLRLIVKHALGLQEVLEAGLASTPTSPWKVIIPQLFSRLNHHEPYVRRRVSELLCRVAEDSPHIIIFPAVVGAAEGQKSHLEESNSLSECFYSLLDTLSNQAADTVAQVQLLVRELRRVCILWDEMCLVAMSKVYVESTRKFSELDTQITKEGITDENYDTFAERYHQLMKPIVAAVDKLRRTISREAETKHESAFQEKFSKPIEELAVLLREPMKKSVSADALD</sequence>
<dbReference type="InterPro" id="IPR050517">
    <property type="entry name" value="DDR_Repair_Kinase"/>
</dbReference>
<dbReference type="PANTHER" id="PTHR11139">
    <property type="entry name" value="ATAXIA TELANGIECTASIA MUTATED ATM -RELATED"/>
    <property type="match status" value="1"/>
</dbReference>
<dbReference type="Proteomes" id="UP000092462">
    <property type="component" value="Unassembled WGS sequence"/>
</dbReference>
<accession>A0A1B0DPV3</accession>
<dbReference type="GO" id="GO:0000184">
    <property type="term" value="P:nuclear-transcribed mRNA catabolic process, nonsense-mediated decay"/>
    <property type="evidence" value="ECO:0007669"/>
    <property type="project" value="InterPro"/>
</dbReference>
<dbReference type="InterPro" id="IPR016024">
    <property type="entry name" value="ARM-type_fold"/>
</dbReference>
<dbReference type="AlphaFoldDB" id="A0A1B0DPV3"/>
<dbReference type="GO" id="GO:0005634">
    <property type="term" value="C:nucleus"/>
    <property type="evidence" value="ECO:0007669"/>
    <property type="project" value="TreeGrafter"/>
</dbReference>
<dbReference type="PANTHER" id="PTHR11139:SF119">
    <property type="entry name" value="SERINE_THREONINE-PROTEIN KINASE SMG1"/>
    <property type="match status" value="1"/>
</dbReference>
<dbReference type="EnsemblMetazoa" id="PPAI010541-RA">
    <property type="protein sequence ID" value="PPAI010541-PA"/>
    <property type="gene ID" value="PPAI010541"/>
</dbReference>
<dbReference type="SUPFAM" id="SSF48371">
    <property type="entry name" value="ARM repeat"/>
    <property type="match status" value="1"/>
</dbReference>